<gene>
    <name evidence="1" type="ORF">PDJAM_G00243410</name>
</gene>
<feature type="non-terminal residue" evidence="1">
    <location>
        <position position="1"/>
    </location>
</feature>
<dbReference type="Proteomes" id="UP000830395">
    <property type="component" value="Chromosome 8"/>
</dbReference>
<evidence type="ECO:0000313" key="2">
    <source>
        <dbReference type="Proteomes" id="UP000830395"/>
    </source>
</evidence>
<proteinExistence type="predicted"/>
<dbReference type="EMBL" id="CM040982">
    <property type="protein sequence ID" value="MCJ8735136.1"/>
    <property type="molecule type" value="Genomic_DNA"/>
</dbReference>
<keyword evidence="2" id="KW-1185">Reference proteome</keyword>
<accession>A0ACC5YJK6</accession>
<reference evidence="1" key="1">
    <citation type="submission" date="2020-02" db="EMBL/GenBank/DDBJ databases">
        <title>Genome sequencing of the panga catfish, Pangasius djambal.</title>
        <authorList>
            <person name="Wen M."/>
            <person name="Zahm M."/>
            <person name="Roques C."/>
            <person name="Cabau C."/>
            <person name="Klopp C."/>
            <person name="Donnadieu C."/>
            <person name="Jouanno E."/>
            <person name="Avarre J.-C."/>
            <person name="Campet M."/>
            <person name="Ha T."/>
            <person name="Dugue R."/>
            <person name="Lampietro C."/>
            <person name="Louis A."/>
            <person name="Herpin A."/>
            <person name="Echchiki A."/>
            <person name="Berthelot C."/>
            <person name="Parey E."/>
            <person name="Roest-Crollius H."/>
            <person name="Braasch I."/>
            <person name="Postlethwait J.H."/>
            <person name="Bobe J."/>
            <person name="Montfort J."/>
            <person name="Bouchez O."/>
            <person name="Begum T."/>
            <person name="Schartl M."/>
            <person name="Gustiano R."/>
            <person name="Guiguen Y."/>
        </authorList>
    </citation>
    <scope>NUCLEOTIDE SEQUENCE</scope>
    <source>
        <strain evidence="1">Pdj_M5554</strain>
    </source>
</reference>
<comment type="caution">
    <text evidence="1">The sequence shown here is derived from an EMBL/GenBank/DDBJ whole genome shotgun (WGS) entry which is preliminary data.</text>
</comment>
<protein>
    <submittedName>
        <fullName evidence="1">Uncharacterized protein</fullName>
    </submittedName>
</protein>
<evidence type="ECO:0000313" key="1">
    <source>
        <dbReference type="EMBL" id="MCJ8735136.1"/>
    </source>
</evidence>
<organism evidence="1 2">
    <name type="scientific">Pangasius djambal</name>
    <dbReference type="NCBI Taxonomy" id="1691987"/>
    <lineage>
        <taxon>Eukaryota</taxon>
        <taxon>Metazoa</taxon>
        <taxon>Chordata</taxon>
        <taxon>Craniata</taxon>
        <taxon>Vertebrata</taxon>
        <taxon>Euteleostomi</taxon>
        <taxon>Actinopterygii</taxon>
        <taxon>Neopterygii</taxon>
        <taxon>Teleostei</taxon>
        <taxon>Ostariophysi</taxon>
        <taxon>Siluriformes</taxon>
        <taxon>Pangasiidae</taxon>
        <taxon>Pangasius</taxon>
    </lineage>
</organism>
<name>A0ACC5YJK6_9TELE</name>
<sequence length="55" mass="6398">RELKPPCNITIPEAYHCQSVVSQHNKVRNHIHTLVCKETKKLGERGPRSFRCPNF</sequence>
<feature type="non-terminal residue" evidence="1">
    <location>
        <position position="55"/>
    </location>
</feature>